<comment type="caution">
    <text evidence="1">The sequence shown here is derived from an EMBL/GenBank/DDBJ whole genome shotgun (WGS) entry which is preliminary data.</text>
</comment>
<organism evidence="1 2">
    <name type="scientific">Vaccinium darrowii</name>
    <dbReference type="NCBI Taxonomy" id="229202"/>
    <lineage>
        <taxon>Eukaryota</taxon>
        <taxon>Viridiplantae</taxon>
        <taxon>Streptophyta</taxon>
        <taxon>Embryophyta</taxon>
        <taxon>Tracheophyta</taxon>
        <taxon>Spermatophyta</taxon>
        <taxon>Magnoliopsida</taxon>
        <taxon>eudicotyledons</taxon>
        <taxon>Gunneridae</taxon>
        <taxon>Pentapetalae</taxon>
        <taxon>asterids</taxon>
        <taxon>Ericales</taxon>
        <taxon>Ericaceae</taxon>
        <taxon>Vaccinioideae</taxon>
        <taxon>Vaccinieae</taxon>
        <taxon>Vaccinium</taxon>
    </lineage>
</organism>
<keyword evidence="2" id="KW-1185">Reference proteome</keyword>
<reference evidence="1 2" key="1">
    <citation type="journal article" date="2021" name="Hortic Res">
        <title>High-quality reference genome and annotation aids understanding of berry development for evergreen blueberry (Vaccinium darrowii).</title>
        <authorList>
            <person name="Yu J."/>
            <person name="Hulse-Kemp A.M."/>
            <person name="Babiker E."/>
            <person name="Staton M."/>
        </authorList>
    </citation>
    <scope>NUCLEOTIDE SEQUENCE [LARGE SCALE GENOMIC DNA]</scope>
    <source>
        <strain evidence="2">cv. NJ 8807/NJ 8810</strain>
        <tissue evidence="1">Young leaf</tissue>
    </source>
</reference>
<protein>
    <submittedName>
        <fullName evidence="1">Uncharacterized protein</fullName>
    </submittedName>
</protein>
<gene>
    <name evidence="1" type="ORF">Vadar_018981</name>
</gene>
<evidence type="ECO:0000313" key="1">
    <source>
        <dbReference type="EMBL" id="KAH7854910.1"/>
    </source>
</evidence>
<dbReference type="EMBL" id="CM037161">
    <property type="protein sequence ID" value="KAH7854910.1"/>
    <property type="molecule type" value="Genomic_DNA"/>
</dbReference>
<evidence type="ECO:0000313" key="2">
    <source>
        <dbReference type="Proteomes" id="UP000828048"/>
    </source>
</evidence>
<accession>A0ACB7YQ01</accession>
<dbReference type="Proteomes" id="UP000828048">
    <property type="component" value="Chromosome 11"/>
</dbReference>
<name>A0ACB7YQ01_9ERIC</name>
<proteinExistence type="predicted"/>
<sequence length="519" mass="59591">MEKRVAIIGAGISGLLACKYTLDKGFQPVVFESQSTIGGVWAQTIESTKLQTPKHAFQFSNLPWPSYVKDLYPTHTQVMEYIESYAQQFNLLPFIRFGCEVIGMDFFGVSEEEMELWDLWGGNGRPFSPKGKWLLQVKDKKRCSQEEYKFEFVILCMGRYSGSPNIPDEFPLGHDAQTFNGKVVHSMEYSAMDDANVKEMIKGKRIVVVGAQKSALDIAAECANVNGIHRPCTMIERTVNWAVPSSYSNLDFLFLSRFSELMVHKPNETFLHTFLATLLSPLRWAISKLVESYLRCELPLSKYNMVPKHSFMEQFSSCKVPILPDNFYRMVEEGSIILKKSQSLSFCSEGLVIDGEVEPLQTDVVILATGFKSDEKLKNIFVSRTFQQYIKGPLTTQVPLYRQIIHPRIPQLAIIGFSESLSNLHAFEIQCRWLAHFLYGSFELHGIREMEKEIVQWENYTKRCGGKFRWRSCCIAIPIWYNDQMCRDMGCEPKRKKGFFAEWFEPYGPLDYVGLTMAQ</sequence>